<proteinExistence type="predicted"/>
<protein>
    <submittedName>
        <fullName evidence="1">Spo0E family sporulation regulatory protein-aspartic acid phosphatase</fullName>
    </submittedName>
</protein>
<reference evidence="1 2" key="1">
    <citation type="submission" date="2021-06" db="EMBL/GenBank/DDBJ databases">
        <authorList>
            <person name="Sun Q."/>
            <person name="Li D."/>
        </authorList>
    </citation>
    <scope>NUCLEOTIDE SEQUENCE [LARGE SCALE GENOMIC DNA]</scope>
    <source>
        <strain evidence="1 2">MSJ-40</strain>
    </source>
</reference>
<gene>
    <name evidence="1" type="ORF">KQI42_00980</name>
</gene>
<evidence type="ECO:0000313" key="2">
    <source>
        <dbReference type="Proteomes" id="UP000749471"/>
    </source>
</evidence>
<evidence type="ECO:0000313" key="1">
    <source>
        <dbReference type="EMBL" id="MBU5436558.1"/>
    </source>
</evidence>
<dbReference type="EMBL" id="JAHLPM010000001">
    <property type="protein sequence ID" value="MBU5436558.1"/>
    <property type="molecule type" value="Genomic_DNA"/>
</dbReference>
<dbReference type="Pfam" id="PF09388">
    <property type="entry name" value="SpoOE-like"/>
    <property type="match status" value="1"/>
</dbReference>
<organism evidence="1 2">
    <name type="scientific">Tissierella simiarum</name>
    <dbReference type="NCBI Taxonomy" id="2841534"/>
    <lineage>
        <taxon>Bacteria</taxon>
        <taxon>Bacillati</taxon>
        <taxon>Bacillota</taxon>
        <taxon>Tissierellia</taxon>
        <taxon>Tissierellales</taxon>
        <taxon>Tissierellaceae</taxon>
        <taxon>Tissierella</taxon>
    </lineage>
</organism>
<dbReference type="Proteomes" id="UP000749471">
    <property type="component" value="Unassembled WGS sequence"/>
</dbReference>
<sequence>MDKKVKLFKLIQQIEDTKVQLYNLMHENDYDLIDKEIVELSQLLDKLLLKYYNIK</sequence>
<name>A0ABS6E0Z0_9FIRM</name>
<accession>A0ABS6E0Z0</accession>
<dbReference type="RefSeq" id="WP_216515864.1">
    <property type="nucleotide sequence ID" value="NZ_JAHLPM010000001.1"/>
</dbReference>
<dbReference type="InterPro" id="IPR018540">
    <property type="entry name" value="Spo0E-like"/>
</dbReference>
<keyword evidence="2" id="KW-1185">Reference proteome</keyword>
<comment type="caution">
    <text evidence="1">The sequence shown here is derived from an EMBL/GenBank/DDBJ whole genome shotgun (WGS) entry which is preliminary data.</text>
</comment>